<dbReference type="Gene3D" id="1.10.1510.10">
    <property type="entry name" value="Uncharacterised protein YqeY/AIM41 PF09424, N-terminal domain"/>
    <property type="match status" value="1"/>
</dbReference>
<dbReference type="SUPFAM" id="SSF89095">
    <property type="entry name" value="GatB/YqeY motif"/>
    <property type="match status" value="1"/>
</dbReference>
<dbReference type="Gene3D" id="1.10.10.410">
    <property type="match status" value="1"/>
</dbReference>
<evidence type="ECO:0000313" key="2">
    <source>
        <dbReference type="Proteomes" id="UP000004310"/>
    </source>
</evidence>
<dbReference type="InterPro" id="IPR003789">
    <property type="entry name" value="Asn/Gln_tRNA_amidoTrase-B-like"/>
</dbReference>
<evidence type="ECO:0000313" key="1">
    <source>
        <dbReference type="EMBL" id="EAU42885.1"/>
    </source>
</evidence>
<dbReference type="Pfam" id="PF09424">
    <property type="entry name" value="YqeY"/>
    <property type="match status" value="1"/>
</dbReference>
<dbReference type="GO" id="GO:0016884">
    <property type="term" value="F:carbon-nitrogen ligase activity, with glutamine as amido-N-donor"/>
    <property type="evidence" value="ECO:0007669"/>
    <property type="project" value="InterPro"/>
</dbReference>
<dbReference type="EMBL" id="AATP01000001">
    <property type="protein sequence ID" value="EAU42885.1"/>
    <property type="molecule type" value="Genomic_DNA"/>
</dbReference>
<dbReference type="HOGENOM" id="CLU_079430_2_2_5"/>
<dbReference type="STRING" id="217511.GCA_001463845_00484"/>
<dbReference type="AlphaFoldDB" id="Q0G629"/>
<sequence length="149" mass="16810">MREMISDALTKAQDEGDKTRISILRLIKAAVKDRDAANREAGRDPVGDEDILNILLTMRRQRAESAIGYEENGRLELAEQERQEIEVIEEFLPAQLDESAMQQACRNAVEDSDAKGLRDVGRCMSKLKQRYPGQMDFTKASTVVKGLLR</sequence>
<dbReference type="InterPro" id="IPR023168">
    <property type="entry name" value="GatB_Yqey_C_2"/>
</dbReference>
<organism evidence="1 2">
    <name type="scientific">Fulvimarina pelagi HTCC2506</name>
    <dbReference type="NCBI Taxonomy" id="314231"/>
    <lineage>
        <taxon>Bacteria</taxon>
        <taxon>Pseudomonadati</taxon>
        <taxon>Pseudomonadota</taxon>
        <taxon>Alphaproteobacteria</taxon>
        <taxon>Hyphomicrobiales</taxon>
        <taxon>Aurantimonadaceae</taxon>
        <taxon>Fulvimarina</taxon>
    </lineage>
</organism>
<dbReference type="InterPro" id="IPR019004">
    <property type="entry name" value="YqeY/Aim41"/>
</dbReference>
<dbReference type="eggNOG" id="COG1610">
    <property type="taxonomic scope" value="Bacteria"/>
</dbReference>
<accession>Q0G629</accession>
<protein>
    <submittedName>
        <fullName evidence="1">GatB/Yqey</fullName>
    </submittedName>
</protein>
<dbReference type="Proteomes" id="UP000004310">
    <property type="component" value="Unassembled WGS sequence"/>
</dbReference>
<dbReference type="RefSeq" id="WP_007066859.1">
    <property type="nucleotide sequence ID" value="NZ_DS022272.1"/>
</dbReference>
<proteinExistence type="predicted"/>
<name>Q0G629_9HYPH</name>
<comment type="caution">
    <text evidence="1">The sequence shown here is derived from an EMBL/GenBank/DDBJ whole genome shotgun (WGS) entry which is preliminary data.</text>
</comment>
<dbReference type="PANTHER" id="PTHR28055:SF1">
    <property type="entry name" value="ALTERED INHERITANCE OF MITOCHONDRIA PROTEIN 41, MITOCHONDRIAL"/>
    <property type="match status" value="1"/>
</dbReference>
<keyword evidence="2" id="KW-1185">Reference proteome</keyword>
<gene>
    <name evidence="1" type="ORF">FP2506_08586</name>
</gene>
<dbReference type="PANTHER" id="PTHR28055">
    <property type="entry name" value="ALTERED INHERITANCE OF MITOCHONDRIA PROTEIN 41, MITOCHONDRIAL"/>
    <property type="match status" value="1"/>
</dbReference>
<reference evidence="1 2" key="1">
    <citation type="journal article" date="2010" name="J. Bacteriol.">
        <title>Genome sequence of Fulvimarina pelagi HTCC2506T, a Mn(II)-oxidizing alphaproteobacterium possessing an aerobic anoxygenic photosynthetic gene cluster and Xanthorhodopsin.</title>
        <authorList>
            <person name="Kang I."/>
            <person name="Oh H.M."/>
            <person name="Lim S.I."/>
            <person name="Ferriera S."/>
            <person name="Giovannoni S.J."/>
            <person name="Cho J.C."/>
        </authorList>
    </citation>
    <scope>NUCLEOTIDE SEQUENCE [LARGE SCALE GENOMIC DNA]</scope>
    <source>
        <strain evidence="1 2">HTCC2506</strain>
    </source>
</reference>
<dbReference type="InterPro" id="IPR042184">
    <property type="entry name" value="YqeY/Aim41_N"/>
</dbReference>